<dbReference type="GO" id="GO:0016139">
    <property type="term" value="P:glycoside catabolic process"/>
    <property type="evidence" value="ECO:0007669"/>
    <property type="project" value="TreeGrafter"/>
</dbReference>
<feature type="chain" id="PRO_5012838708" description="alpha-L-fucosidase" evidence="6">
    <location>
        <begin position="23"/>
        <end position="695"/>
    </location>
</feature>
<evidence type="ECO:0000256" key="4">
    <source>
        <dbReference type="ARBA" id="ARBA00022801"/>
    </source>
</evidence>
<dbReference type="GO" id="GO:0005764">
    <property type="term" value="C:lysosome"/>
    <property type="evidence" value="ECO:0007669"/>
    <property type="project" value="TreeGrafter"/>
</dbReference>
<evidence type="ECO:0000256" key="5">
    <source>
        <dbReference type="ARBA" id="ARBA00023295"/>
    </source>
</evidence>
<dbReference type="GO" id="GO:0006004">
    <property type="term" value="P:fucose metabolic process"/>
    <property type="evidence" value="ECO:0007669"/>
    <property type="project" value="TreeGrafter"/>
</dbReference>
<dbReference type="EC" id="3.2.1.51" evidence="2"/>
<dbReference type="GO" id="GO:0004560">
    <property type="term" value="F:alpha-L-fucosidase activity"/>
    <property type="evidence" value="ECO:0007669"/>
    <property type="project" value="InterPro"/>
</dbReference>
<evidence type="ECO:0000256" key="1">
    <source>
        <dbReference type="ARBA" id="ARBA00007951"/>
    </source>
</evidence>
<dbReference type="PROSITE" id="PS50022">
    <property type="entry name" value="FA58C_3"/>
    <property type="match status" value="2"/>
</dbReference>
<dbReference type="Pfam" id="PF13290">
    <property type="entry name" value="CHB_HEX_C_1"/>
    <property type="match status" value="1"/>
</dbReference>
<dbReference type="SUPFAM" id="SSF49785">
    <property type="entry name" value="Galactose-binding domain-like"/>
    <property type="match status" value="2"/>
</dbReference>
<dbReference type="EMBL" id="FQWB01000008">
    <property type="protein sequence ID" value="SHG90760.1"/>
    <property type="molecule type" value="Genomic_DNA"/>
</dbReference>
<name>A0A1M5NMJ8_9FLAO</name>
<evidence type="ECO:0000256" key="3">
    <source>
        <dbReference type="ARBA" id="ARBA00022729"/>
    </source>
</evidence>
<dbReference type="PANTHER" id="PTHR10030:SF37">
    <property type="entry name" value="ALPHA-L-FUCOSIDASE-RELATED"/>
    <property type="match status" value="1"/>
</dbReference>
<keyword evidence="3 6" id="KW-0732">Signal</keyword>
<evidence type="ECO:0000256" key="2">
    <source>
        <dbReference type="ARBA" id="ARBA00012662"/>
    </source>
</evidence>
<dbReference type="InterPro" id="IPR000933">
    <property type="entry name" value="Glyco_hydro_29"/>
</dbReference>
<evidence type="ECO:0000313" key="8">
    <source>
        <dbReference type="EMBL" id="SHG90760.1"/>
    </source>
</evidence>
<sequence length="695" mass="79278">MNFRTIFFRTLFCLSFVFSAYGQVKAPEDYGPVPSENQMKWQEMEYYAFVHLSVNTYTDMAWGKGDEDPKIFNPTELDCRQWARICKEAGMKGIIITAKHHSGFCLWPSKYTDYSVKNSPWKNGKGDIMREMANACKEYGLKLGVYLSPWDRNHPDYGKPEYITYFRNQLTELLTNYGDVFEVWFDGANGGDGYYGGANEIRKIDRKTYYDWKNTYALVRKLQSNIVIWNDNGDRADLRWVGTEAGYVGKTNWSLLNATGDVQADMLRYGVEDGDAWVPGEVNTSIRPEWFYHLREDSKVKTLPELMETYYNSIGRNGTFLLNFPIMPNGLIHKNDEKAALELAQAIKESFAVNLAKKVKAEASNSRENNAIFGADKALDGDKETYWATDDNINTASLIINFDKPTTFNRFLVQEYIRLGQRVKSFTVEAYVKGEWKELAKETTIGYKRILCFPTVEATKLRFTITDSKSCPLISNIEIYNAPQILTAPAIIREQSGDISIIPADSESQVFYTLNGSNPTANSNKYIGKIKTEAGKVAVKAIAYNPATKKSSAVIEEKFDIARTNWKILEINDVEAYKSIDGNSTSIWFQDKNKKMPVDLVIDLGKTENLIGFRYLPDQNLKSKGIISNYKFYISQDNNNWELVDEGEFSNINNNPLWQNKTFKLAQARYIKLQALKNTKGDDVVGYSEIDVVTK</sequence>
<dbReference type="SUPFAM" id="SSF51445">
    <property type="entry name" value="(Trans)glycosidases"/>
    <property type="match status" value="1"/>
</dbReference>
<accession>A0A1M5NMJ8</accession>
<keyword evidence="9" id="KW-1185">Reference proteome</keyword>
<evidence type="ECO:0000313" key="9">
    <source>
        <dbReference type="Proteomes" id="UP000184516"/>
    </source>
</evidence>
<comment type="similarity">
    <text evidence="1">Belongs to the glycosyl hydrolase 29 family.</text>
</comment>
<proteinExistence type="inferred from homology"/>
<dbReference type="Pfam" id="PF00754">
    <property type="entry name" value="F5_F8_type_C"/>
    <property type="match status" value="2"/>
</dbReference>
<organism evidence="8 9">
    <name type="scientific">Flavobacterium fluvii</name>
    <dbReference type="NCBI Taxonomy" id="468056"/>
    <lineage>
        <taxon>Bacteria</taxon>
        <taxon>Pseudomonadati</taxon>
        <taxon>Bacteroidota</taxon>
        <taxon>Flavobacteriia</taxon>
        <taxon>Flavobacteriales</taxon>
        <taxon>Flavobacteriaceae</taxon>
        <taxon>Flavobacterium</taxon>
    </lineage>
</organism>
<dbReference type="InterPro" id="IPR017853">
    <property type="entry name" value="GH"/>
</dbReference>
<dbReference type="STRING" id="468056.SAMN05443549_10893"/>
<dbReference type="SMART" id="SM00812">
    <property type="entry name" value="Alpha_L_fucos"/>
    <property type="match status" value="1"/>
</dbReference>
<evidence type="ECO:0000259" key="7">
    <source>
        <dbReference type="PROSITE" id="PS50022"/>
    </source>
</evidence>
<evidence type="ECO:0000256" key="6">
    <source>
        <dbReference type="SAM" id="SignalP"/>
    </source>
</evidence>
<dbReference type="PANTHER" id="PTHR10030">
    <property type="entry name" value="ALPHA-L-FUCOSIDASE"/>
    <property type="match status" value="1"/>
</dbReference>
<dbReference type="Pfam" id="PF01120">
    <property type="entry name" value="Alpha_L_fucos"/>
    <property type="match status" value="1"/>
</dbReference>
<keyword evidence="4" id="KW-0378">Hydrolase</keyword>
<gene>
    <name evidence="8" type="ORF">SAMN05443549_10893</name>
</gene>
<keyword evidence="5" id="KW-0326">Glycosidase</keyword>
<protein>
    <recommendedName>
        <fullName evidence="2">alpha-L-fucosidase</fullName>
        <ecNumber evidence="2">3.2.1.51</ecNumber>
    </recommendedName>
</protein>
<dbReference type="InterPro" id="IPR000421">
    <property type="entry name" value="FA58C"/>
</dbReference>
<feature type="signal peptide" evidence="6">
    <location>
        <begin position="1"/>
        <end position="22"/>
    </location>
</feature>
<reference evidence="9" key="1">
    <citation type="submission" date="2016-11" db="EMBL/GenBank/DDBJ databases">
        <authorList>
            <person name="Varghese N."/>
            <person name="Submissions S."/>
        </authorList>
    </citation>
    <scope>NUCLEOTIDE SEQUENCE [LARGE SCALE GENOMIC DNA]</scope>
    <source>
        <strain evidence="9">DSM 19978</strain>
    </source>
</reference>
<dbReference type="RefSeq" id="WP_073371711.1">
    <property type="nucleotide sequence ID" value="NZ_FQWB01000008.1"/>
</dbReference>
<feature type="domain" description="F5/8 type C" evidence="7">
    <location>
        <begin position="344"/>
        <end position="482"/>
    </location>
</feature>
<dbReference type="Gene3D" id="3.20.20.80">
    <property type="entry name" value="Glycosidases"/>
    <property type="match status" value="1"/>
</dbReference>
<dbReference type="AlphaFoldDB" id="A0A1M5NMJ8"/>
<dbReference type="Gene3D" id="2.60.120.260">
    <property type="entry name" value="Galactose-binding domain-like"/>
    <property type="match status" value="2"/>
</dbReference>
<feature type="domain" description="F5/8 type C" evidence="7">
    <location>
        <begin position="543"/>
        <end position="692"/>
    </location>
</feature>
<dbReference type="InterPro" id="IPR008979">
    <property type="entry name" value="Galactose-bd-like_sf"/>
</dbReference>
<dbReference type="InterPro" id="IPR057739">
    <property type="entry name" value="Glyco_hydro_29_N"/>
</dbReference>
<dbReference type="Proteomes" id="UP000184516">
    <property type="component" value="Unassembled WGS sequence"/>
</dbReference>
<dbReference type="InterPro" id="IPR059177">
    <property type="entry name" value="GH29D-like_dom"/>
</dbReference>